<dbReference type="Pfam" id="PF05212">
    <property type="entry name" value="DUF707"/>
    <property type="match status" value="1"/>
</dbReference>
<evidence type="ECO:0000313" key="1">
    <source>
        <dbReference type="EMBL" id="MDN3920190.1"/>
    </source>
</evidence>
<organism evidence="1 2">
    <name type="scientific">Roseateles violae</name>
    <dbReference type="NCBI Taxonomy" id="3058042"/>
    <lineage>
        <taxon>Bacteria</taxon>
        <taxon>Pseudomonadati</taxon>
        <taxon>Pseudomonadota</taxon>
        <taxon>Betaproteobacteria</taxon>
        <taxon>Burkholderiales</taxon>
        <taxon>Sphaerotilaceae</taxon>
        <taxon>Roseateles</taxon>
    </lineage>
</organism>
<keyword evidence="2" id="KW-1185">Reference proteome</keyword>
<dbReference type="EMBL" id="JAUHHC010000002">
    <property type="protein sequence ID" value="MDN3920190.1"/>
    <property type="molecule type" value="Genomic_DNA"/>
</dbReference>
<evidence type="ECO:0008006" key="3">
    <source>
        <dbReference type="Google" id="ProtNLM"/>
    </source>
</evidence>
<comment type="caution">
    <text evidence="1">The sequence shown here is derived from an EMBL/GenBank/DDBJ whole genome shotgun (WGS) entry which is preliminary data.</text>
</comment>
<gene>
    <name evidence="1" type="ORF">QWJ38_07845</name>
</gene>
<accession>A0ABT8DT51</accession>
<dbReference type="RefSeq" id="WP_290358498.1">
    <property type="nucleotide sequence ID" value="NZ_JAUHHC010000002.1"/>
</dbReference>
<dbReference type="Proteomes" id="UP001228044">
    <property type="component" value="Unassembled WGS sequence"/>
</dbReference>
<reference evidence="1 2" key="1">
    <citation type="submission" date="2023-06" db="EMBL/GenBank/DDBJ databases">
        <title>Pelomonas sp. PFR6 16S ribosomal RNA gene Genome sequencing and assembly.</title>
        <authorList>
            <person name="Woo H."/>
        </authorList>
    </citation>
    <scope>NUCLEOTIDE SEQUENCE [LARGE SCALE GENOMIC DNA]</scope>
    <source>
        <strain evidence="1 2">PFR6</strain>
    </source>
</reference>
<proteinExistence type="predicted"/>
<evidence type="ECO:0000313" key="2">
    <source>
        <dbReference type="Proteomes" id="UP001228044"/>
    </source>
</evidence>
<protein>
    <recommendedName>
        <fullName evidence="3">DUF707 domain-containing protein</fullName>
    </recommendedName>
</protein>
<name>A0ABT8DT51_9BURK</name>
<sequence>MSAPSALPALRRRNLVILRAGDASLHRGWSAEPNRDFDLFISYYGQQPELHKADADYYEMRRGPKWSCIGDLLAEHAGLIEQYDAFWFPDDDLAATTETLNRMFGLFHGFGLALAQPALTRDSYYSWDTLLQNPRYLLRHVAFVEVMAPLFEKSALKACLKTFSESRSGWGLDWVWPQLAGKGRKDSIAVLDATPVKHTRPLGGDLYRNNPDMDPRRDEQRLLERYGLQASRFSNKYLLYGGIARVPPSWWERITLGLRSMNARRRMRRIERRAAAAGAASQSESSSAS</sequence>
<dbReference type="InterPro" id="IPR007877">
    <property type="entry name" value="DUF707"/>
</dbReference>